<reference evidence="1" key="1">
    <citation type="submission" date="2018-05" db="EMBL/GenBank/DDBJ databases">
        <authorList>
            <person name="Lanie J.A."/>
            <person name="Ng W.-L."/>
            <person name="Kazmierczak K.M."/>
            <person name="Andrzejewski T.M."/>
            <person name="Davidsen T.M."/>
            <person name="Wayne K.J."/>
            <person name="Tettelin H."/>
            <person name="Glass J.I."/>
            <person name="Rusch D."/>
            <person name="Podicherti R."/>
            <person name="Tsui H.-C.T."/>
            <person name="Winkler M.E."/>
        </authorList>
    </citation>
    <scope>NUCLEOTIDE SEQUENCE</scope>
</reference>
<organism evidence="1">
    <name type="scientific">marine metagenome</name>
    <dbReference type="NCBI Taxonomy" id="408172"/>
    <lineage>
        <taxon>unclassified sequences</taxon>
        <taxon>metagenomes</taxon>
        <taxon>ecological metagenomes</taxon>
    </lineage>
</organism>
<sequence>MDEDKLIMIDTQTDLMQLLSKYPNHPLQALGMCLKTIADCYVLSLGEEGTVKMLEAVIDSVNDGKHRQNLPKIPKNQLN</sequence>
<dbReference type="EMBL" id="UINC01088054">
    <property type="protein sequence ID" value="SVC37945.1"/>
    <property type="molecule type" value="Genomic_DNA"/>
</dbReference>
<proteinExistence type="predicted"/>
<dbReference type="AlphaFoldDB" id="A0A382LQA7"/>
<accession>A0A382LQA7</accession>
<gene>
    <name evidence="1" type="ORF">METZ01_LOCUS290799</name>
</gene>
<name>A0A382LQA7_9ZZZZ</name>
<evidence type="ECO:0000313" key="1">
    <source>
        <dbReference type="EMBL" id="SVC37945.1"/>
    </source>
</evidence>
<protein>
    <submittedName>
        <fullName evidence="1">Uncharacterized protein</fullName>
    </submittedName>
</protein>